<evidence type="ECO:0000313" key="1">
    <source>
        <dbReference type="EMBL" id="KAI0031728.1"/>
    </source>
</evidence>
<evidence type="ECO:0000313" key="2">
    <source>
        <dbReference type="Proteomes" id="UP000814128"/>
    </source>
</evidence>
<proteinExistence type="predicted"/>
<dbReference type="EMBL" id="MU273569">
    <property type="protein sequence ID" value="KAI0031728.1"/>
    <property type="molecule type" value="Genomic_DNA"/>
</dbReference>
<protein>
    <submittedName>
        <fullName evidence="1">Saccharopine dehydrogenase-domain-containing protein</fullName>
    </submittedName>
</protein>
<gene>
    <name evidence="1" type="ORF">K488DRAFT_51410</name>
</gene>
<accession>A0ACB8QJI6</accession>
<dbReference type="Proteomes" id="UP000814128">
    <property type="component" value="Unassembled WGS sequence"/>
</dbReference>
<reference evidence="1" key="1">
    <citation type="submission" date="2021-02" db="EMBL/GenBank/DDBJ databases">
        <authorList>
            <consortium name="DOE Joint Genome Institute"/>
            <person name="Ahrendt S."/>
            <person name="Looney B.P."/>
            <person name="Miyauchi S."/>
            <person name="Morin E."/>
            <person name="Drula E."/>
            <person name="Courty P.E."/>
            <person name="Chicoki N."/>
            <person name="Fauchery L."/>
            <person name="Kohler A."/>
            <person name="Kuo A."/>
            <person name="Labutti K."/>
            <person name="Pangilinan J."/>
            <person name="Lipzen A."/>
            <person name="Riley R."/>
            <person name="Andreopoulos W."/>
            <person name="He G."/>
            <person name="Johnson J."/>
            <person name="Barry K.W."/>
            <person name="Grigoriev I.V."/>
            <person name="Nagy L."/>
            <person name="Hibbett D."/>
            <person name="Henrissat B."/>
            <person name="Matheny P.B."/>
            <person name="Labbe J."/>
            <person name="Martin F."/>
        </authorList>
    </citation>
    <scope>NUCLEOTIDE SEQUENCE</scope>
    <source>
        <strain evidence="1">EC-137</strain>
    </source>
</reference>
<sequence>MTLACRAPISLSRTGARSARHLSLKSSVTIGLRQEDPERVWERRTPLPPAMVAKLIEKEGVRVLVQECERRVFPIDDYIHAGAEIHPTLEPAHVVMGIKETPLKTLVTSPLPSPVVPGRHVPRTHIMFSHTIKGQEYNMQLLSRFLKGGDAFHSGVKCPPGLEARLIDYELLTDENGKRTVMFGFFAGVAGALESLLAMAHKHLQNGVASPFLYIPRPQTVPSLDDIRSQLRGIGSSIAKYGTPKSLGPCIIGVTGQDNGNVTDGVMSILAELPIQRVKVEDLPALASNPDADLSKVYVAHCLPPSYITRTDGSPYERSDYYANPGSYQSHFHSRVAPYLTLFINGAGWAPGFPRLLTTAQLPLATRLAAIGDISCDIGGGIEFVTRATTLSEPTFDVGGVAVMSVDILPASLPRDASMAFSNMAERYVRALVKEYKGERVEDEEALRAIERASVAKDGKLKEGLGWLGDKVNAWRVHARGASVAPMPAVGSRKQRVLILGSGMVAGPTVDELAGRGDIEVVVASNVLGEAQRLVAEHDSAKATQVDMNNHAAVQSLIGQADVVISLLPVPFHPSVAELCIQHKKHLVTASYISPTMKALHDRAVGADVLLLNEIGLDPGIDHCSAHAMLEHLRVTGRTRDILSFVSFCGGLPAPESANVPLGYKFSWNPRGVLRAASESARFLLDGKMRTVPGEMLLKSYFPDVPVAGSENAVRFEGLANRDSMPYVETYRLPKPEEGLQTMLRGTLRYSGFARLMQSFKDLGFLEPTKPVTIDSWPAFTRHALQSLTNSPVPSDEASVLAAVRQHVAPDAFDATWTALRHLGLVPGSESAVIDSPQPPRAPLPPADLLALHLAHALRYLPGERDLVVLAHELVVRAAGGSGADIYTARLVVYGDERASAMARTVGLPVALAARQVLAGRVGARGVCGPTASGADAVWKGVLEGLEERKIGMLEEVRTVRFGMTDVLVKGLEGAA</sequence>
<comment type="caution">
    <text evidence="1">The sequence shown here is derived from an EMBL/GenBank/DDBJ whole genome shotgun (WGS) entry which is preliminary data.</text>
</comment>
<name>A0ACB8QJI6_9AGAM</name>
<organism evidence="1 2">
    <name type="scientific">Vararia minispora EC-137</name>
    <dbReference type="NCBI Taxonomy" id="1314806"/>
    <lineage>
        <taxon>Eukaryota</taxon>
        <taxon>Fungi</taxon>
        <taxon>Dikarya</taxon>
        <taxon>Basidiomycota</taxon>
        <taxon>Agaricomycotina</taxon>
        <taxon>Agaricomycetes</taxon>
        <taxon>Russulales</taxon>
        <taxon>Lachnocladiaceae</taxon>
        <taxon>Vararia</taxon>
    </lineage>
</organism>
<reference evidence="1" key="2">
    <citation type="journal article" date="2022" name="New Phytol.">
        <title>Evolutionary transition to the ectomycorrhizal habit in the genomes of a hyperdiverse lineage of mushroom-forming fungi.</title>
        <authorList>
            <person name="Looney B."/>
            <person name="Miyauchi S."/>
            <person name="Morin E."/>
            <person name="Drula E."/>
            <person name="Courty P.E."/>
            <person name="Kohler A."/>
            <person name="Kuo A."/>
            <person name="LaButti K."/>
            <person name="Pangilinan J."/>
            <person name="Lipzen A."/>
            <person name="Riley R."/>
            <person name="Andreopoulos W."/>
            <person name="He G."/>
            <person name="Johnson J."/>
            <person name="Nolan M."/>
            <person name="Tritt A."/>
            <person name="Barry K.W."/>
            <person name="Grigoriev I.V."/>
            <person name="Nagy L.G."/>
            <person name="Hibbett D."/>
            <person name="Henrissat B."/>
            <person name="Matheny P.B."/>
            <person name="Labbe J."/>
            <person name="Martin F.M."/>
        </authorList>
    </citation>
    <scope>NUCLEOTIDE SEQUENCE</scope>
    <source>
        <strain evidence="1">EC-137</strain>
    </source>
</reference>
<keyword evidence="2" id="KW-1185">Reference proteome</keyword>